<evidence type="ECO:0000256" key="2">
    <source>
        <dbReference type="ARBA" id="ARBA00013275"/>
    </source>
</evidence>
<dbReference type="PANTHER" id="PTHR24095:SF14">
    <property type="entry name" value="ACETYL-COENZYME A SYNTHETASE 1"/>
    <property type="match status" value="1"/>
</dbReference>
<dbReference type="InterPro" id="IPR000873">
    <property type="entry name" value="AMP-dep_synth/lig_dom"/>
</dbReference>
<dbReference type="Pfam" id="PF13193">
    <property type="entry name" value="AMP-binding_C"/>
    <property type="match status" value="1"/>
</dbReference>
<dbReference type="PANTHER" id="PTHR24095">
    <property type="entry name" value="ACETYL-COENZYME A SYNTHETASE"/>
    <property type="match status" value="1"/>
</dbReference>
<evidence type="ECO:0000259" key="9">
    <source>
        <dbReference type="Pfam" id="PF16177"/>
    </source>
</evidence>
<comment type="caution">
    <text evidence="10">The sequence shown here is derived from an EMBL/GenBank/DDBJ whole genome shotgun (WGS) entry which is preliminary data.</text>
</comment>
<dbReference type="GO" id="GO:0006085">
    <property type="term" value="P:acetyl-CoA biosynthetic process"/>
    <property type="evidence" value="ECO:0007669"/>
    <property type="project" value="TreeGrafter"/>
</dbReference>
<evidence type="ECO:0000256" key="3">
    <source>
        <dbReference type="ARBA" id="ARBA00022598"/>
    </source>
</evidence>
<dbReference type="InterPro" id="IPR020845">
    <property type="entry name" value="AMP-binding_CS"/>
</dbReference>
<reference evidence="10 11" key="1">
    <citation type="journal article" date="2016" name="Nat. Commun.">
        <title>Thousands of microbial genomes shed light on interconnected biogeochemical processes in an aquifer system.</title>
        <authorList>
            <person name="Anantharaman K."/>
            <person name="Brown C.T."/>
            <person name="Hug L.A."/>
            <person name="Sharon I."/>
            <person name="Castelle C.J."/>
            <person name="Probst A.J."/>
            <person name="Thomas B.C."/>
            <person name="Singh A."/>
            <person name="Wilkins M.J."/>
            <person name="Karaoz U."/>
            <person name="Brodie E.L."/>
            <person name="Williams K.H."/>
            <person name="Hubbard S.S."/>
            <person name="Banfield J.F."/>
        </authorList>
    </citation>
    <scope>NUCLEOTIDE SEQUENCE [LARGE SCALE GENOMIC DNA]</scope>
</reference>
<evidence type="ECO:0000259" key="8">
    <source>
        <dbReference type="Pfam" id="PF13193"/>
    </source>
</evidence>
<sequence>MNISDFMKVHGIQTADELIKRSTEDIGWFWDAAVKHLGIEFFHPYGLVMDEGGGISNTKWFLGGKINIVHNCLDRHDTDSKAFRVALRFETDDGAVEAVTYRELNNKVNELAWSLKQAGVKKGDRIAMCMPISIEAVVIMLATLKLGAVSLQLSCRISPQELTIYLRDASPKILFITDRHQRGGKTFYSNLLCQELTSQNIPIECIVILEKLDSGLALRKGCKSWNNFTADNSGHSAETAPLDSEAPSLILYSSGTTGKSKAVIHTQAGALVQAAKEVGYLFDCSPDDTFFWFTDIGWMMAPWEIIGTLFFGATLVLYEGTPFYPTPHRIFEIIERHRISIFGFVPTALRTLSSSGLDFSEHDLSTLRILGSTGEPLDEKTWEWYSQIFGKNQCPIINFSGGTELLGGLVGSLPIAEQKPGAVGGPGLGMAVDVVNDEGQPVRNQVGYLVCRKPFPSMTRGFLNNFEGFMDTYFSRMGGLWFHGDLAEIDSYGFWFLRGRADDLIVRGGVKYDPAKIEATLISFPGEPKISESAAIASPDNSGGQRIICFVAINNQNFTDDEQIKRYLEELKKHIGITYDPMARPDEIHIIKALPKNLAGKIPRELLRRAYNGGPVGDLSKIENSEVIDDIIRVGKIYFKMPI</sequence>
<dbReference type="EMBL" id="MGJL01000021">
    <property type="protein sequence ID" value="OGN07697.1"/>
    <property type="molecule type" value="Genomic_DNA"/>
</dbReference>
<proteinExistence type="inferred from homology"/>
<protein>
    <recommendedName>
        <fullName evidence="2">acetate--CoA ligase</fullName>
        <ecNumber evidence="2">6.2.1.1</ecNumber>
    </recommendedName>
</protein>
<dbReference type="EC" id="6.2.1.1" evidence="2"/>
<gene>
    <name evidence="10" type="ORF">A2750_02610</name>
</gene>
<evidence type="ECO:0000313" key="11">
    <source>
        <dbReference type="Proteomes" id="UP000178023"/>
    </source>
</evidence>
<dbReference type="InterPro" id="IPR025110">
    <property type="entry name" value="AMP-bd_C"/>
</dbReference>
<keyword evidence="6" id="KW-0007">Acetylation</keyword>
<evidence type="ECO:0000256" key="1">
    <source>
        <dbReference type="ARBA" id="ARBA00006432"/>
    </source>
</evidence>
<dbReference type="GO" id="GO:0005524">
    <property type="term" value="F:ATP binding"/>
    <property type="evidence" value="ECO:0007669"/>
    <property type="project" value="UniProtKB-KW"/>
</dbReference>
<accession>A0A1F8F3I1</accession>
<dbReference type="Gene3D" id="3.40.50.12780">
    <property type="entry name" value="N-terminal domain of ligase-like"/>
    <property type="match status" value="1"/>
</dbReference>
<dbReference type="InterPro" id="IPR042099">
    <property type="entry name" value="ANL_N_sf"/>
</dbReference>
<dbReference type="AlphaFoldDB" id="A0A1F8F3I1"/>
<dbReference type="SUPFAM" id="SSF56801">
    <property type="entry name" value="Acetyl-CoA synthetase-like"/>
    <property type="match status" value="1"/>
</dbReference>
<keyword evidence="3" id="KW-0436">Ligase</keyword>
<dbReference type="Pfam" id="PF16177">
    <property type="entry name" value="ACAS_N"/>
    <property type="match status" value="1"/>
</dbReference>
<feature type="domain" description="AMP-binding enzyme C-terminal" evidence="8">
    <location>
        <begin position="517"/>
        <end position="601"/>
    </location>
</feature>
<evidence type="ECO:0000256" key="4">
    <source>
        <dbReference type="ARBA" id="ARBA00022741"/>
    </source>
</evidence>
<evidence type="ECO:0000256" key="6">
    <source>
        <dbReference type="ARBA" id="ARBA00022990"/>
    </source>
</evidence>
<dbReference type="InterPro" id="IPR045851">
    <property type="entry name" value="AMP-bd_C_sf"/>
</dbReference>
<dbReference type="InterPro" id="IPR032387">
    <property type="entry name" value="ACAS_N"/>
</dbReference>
<evidence type="ECO:0000313" key="10">
    <source>
        <dbReference type="EMBL" id="OGN07697.1"/>
    </source>
</evidence>
<dbReference type="PROSITE" id="PS00455">
    <property type="entry name" value="AMP_BINDING"/>
    <property type="match status" value="1"/>
</dbReference>
<evidence type="ECO:0000256" key="5">
    <source>
        <dbReference type="ARBA" id="ARBA00022840"/>
    </source>
</evidence>
<dbReference type="Gene3D" id="3.30.300.30">
    <property type="match status" value="1"/>
</dbReference>
<feature type="domain" description="AMP-dependent synthetase/ligase" evidence="7">
    <location>
        <begin position="84"/>
        <end position="462"/>
    </location>
</feature>
<keyword evidence="5" id="KW-0067">ATP-binding</keyword>
<name>A0A1F8F3I1_9BACT</name>
<dbReference type="GO" id="GO:0003987">
    <property type="term" value="F:acetate-CoA ligase activity"/>
    <property type="evidence" value="ECO:0007669"/>
    <property type="project" value="UniProtKB-EC"/>
</dbReference>
<dbReference type="Pfam" id="PF00501">
    <property type="entry name" value="AMP-binding"/>
    <property type="match status" value="1"/>
</dbReference>
<evidence type="ECO:0000259" key="7">
    <source>
        <dbReference type="Pfam" id="PF00501"/>
    </source>
</evidence>
<feature type="domain" description="Acetyl-coenzyme A synthetase N-terminal" evidence="9">
    <location>
        <begin position="16"/>
        <end position="72"/>
    </location>
</feature>
<keyword evidence="4" id="KW-0547">Nucleotide-binding</keyword>
<dbReference type="Proteomes" id="UP000178023">
    <property type="component" value="Unassembled WGS sequence"/>
</dbReference>
<comment type="similarity">
    <text evidence="1">Belongs to the ATP-dependent AMP-binding enzyme family.</text>
</comment>
<organism evidence="10 11">
    <name type="scientific">Candidatus Yanofskybacteria bacterium RIFCSPHIGHO2_01_FULL_45_42</name>
    <dbReference type="NCBI Taxonomy" id="1802671"/>
    <lineage>
        <taxon>Bacteria</taxon>
        <taxon>Candidatus Yanofskyibacteriota</taxon>
    </lineage>
</organism>